<name>A0A498IIR4_MALDO</name>
<dbReference type="AlphaFoldDB" id="A0A498IIR4"/>
<dbReference type="Proteomes" id="UP000290289">
    <property type="component" value="Chromosome 12"/>
</dbReference>
<dbReference type="PANTHER" id="PTHR36790">
    <property type="entry name" value="MYELIN TRANSCRIPTION FACTOR"/>
    <property type="match status" value="1"/>
</dbReference>
<gene>
    <name evidence="2" type="ORF">DVH24_036356</name>
</gene>
<feature type="compositionally biased region" description="Polar residues" evidence="1">
    <location>
        <begin position="1"/>
        <end position="15"/>
    </location>
</feature>
<sequence length="205" mass="23382">MQALQSSVAGITGNQIVRPKSGRTPLQPKKAPVTSTNSDLKIKPVHQWIGVGDDSNKENRPMYATPVKIEAMDASLAEELSSIRKKMERMKSDREKTEKMLKERDMVMEIQMKELENRGQIQKMLETELDRIYRLNQLHVQSIKVSPIRSLREKEEEKKADESPSQEVEVEAEEDMEESVDENSPQKPESCAASNSEIVTEENEK</sequence>
<evidence type="ECO:0000313" key="2">
    <source>
        <dbReference type="EMBL" id="RXH82015.1"/>
    </source>
</evidence>
<reference evidence="2 3" key="1">
    <citation type="submission" date="2018-10" db="EMBL/GenBank/DDBJ databases">
        <title>A high-quality apple genome assembly.</title>
        <authorList>
            <person name="Hu J."/>
        </authorList>
    </citation>
    <scope>NUCLEOTIDE SEQUENCE [LARGE SCALE GENOMIC DNA]</scope>
    <source>
        <strain evidence="3">cv. HFTH1</strain>
        <tissue evidence="2">Young leaf</tissue>
    </source>
</reference>
<feature type="region of interest" description="Disordered" evidence="1">
    <location>
        <begin position="146"/>
        <end position="205"/>
    </location>
</feature>
<dbReference type="KEGG" id="mdm:103423520"/>
<feature type="compositionally biased region" description="Polar residues" evidence="1">
    <location>
        <begin position="183"/>
        <end position="198"/>
    </location>
</feature>
<comment type="caution">
    <text evidence="2">The sequence shown here is derived from an EMBL/GenBank/DDBJ whole genome shotgun (WGS) entry which is preliminary data.</text>
</comment>
<keyword evidence="3" id="KW-1185">Reference proteome</keyword>
<protein>
    <submittedName>
        <fullName evidence="2">Uncharacterized protein</fullName>
    </submittedName>
</protein>
<feature type="region of interest" description="Disordered" evidence="1">
    <location>
        <begin position="1"/>
        <end position="39"/>
    </location>
</feature>
<evidence type="ECO:0000256" key="1">
    <source>
        <dbReference type="SAM" id="MobiDB-lite"/>
    </source>
</evidence>
<evidence type="ECO:0000313" key="3">
    <source>
        <dbReference type="Proteomes" id="UP000290289"/>
    </source>
</evidence>
<organism evidence="2 3">
    <name type="scientific">Malus domestica</name>
    <name type="common">Apple</name>
    <name type="synonym">Pyrus malus</name>
    <dbReference type="NCBI Taxonomy" id="3750"/>
    <lineage>
        <taxon>Eukaryota</taxon>
        <taxon>Viridiplantae</taxon>
        <taxon>Streptophyta</taxon>
        <taxon>Embryophyta</taxon>
        <taxon>Tracheophyta</taxon>
        <taxon>Spermatophyta</taxon>
        <taxon>Magnoliopsida</taxon>
        <taxon>eudicotyledons</taxon>
        <taxon>Gunneridae</taxon>
        <taxon>Pentapetalae</taxon>
        <taxon>rosids</taxon>
        <taxon>fabids</taxon>
        <taxon>Rosales</taxon>
        <taxon>Rosaceae</taxon>
        <taxon>Amygdaloideae</taxon>
        <taxon>Maleae</taxon>
        <taxon>Malus</taxon>
    </lineage>
</organism>
<feature type="compositionally biased region" description="Acidic residues" evidence="1">
    <location>
        <begin position="168"/>
        <end position="181"/>
    </location>
</feature>
<accession>A0A498IIR4</accession>
<dbReference type="PANTHER" id="PTHR36790:SF1">
    <property type="entry name" value="MYELIN TRANSCRIPTION FACTOR"/>
    <property type="match status" value="1"/>
</dbReference>
<dbReference type="EMBL" id="RDQH01000338">
    <property type="protein sequence ID" value="RXH82015.1"/>
    <property type="molecule type" value="Genomic_DNA"/>
</dbReference>
<feature type="compositionally biased region" description="Basic and acidic residues" evidence="1">
    <location>
        <begin position="150"/>
        <end position="162"/>
    </location>
</feature>
<proteinExistence type="predicted"/>
<dbReference type="OrthoDB" id="982181at2759"/>